<evidence type="ECO:0000256" key="6">
    <source>
        <dbReference type="ARBA" id="ARBA00047942"/>
    </source>
</evidence>
<sequence>MIVREHGLPFEITNGGCMTTEHHGVVYTKRWVVDLVLDVAGYTPGVGIVNKMVVEPSCGRGAFLTAIAERLADELVTGDGEWSELADSVRGYDIDPESLETARCAVIDVLVGKGCPRQQACSLVEHWLVCGDFILDEVPSCDFIIGNPPYVRATKIDREKRALYAEHQRSVTTGCDLYVSFFDRGLDVLRDGGTLCFICADRWLQNKYGKLLRARMGTDCDLVSLVRMHGVNAFDDAVDAYPAITTIRKGVATDTLRFVNCTADFCDADASDVLDWLRDGSPQLVGERFEAFEIDKPNGAEIYPLGRQELVRFVSQACERLPDLEEAGVHLGIGIATGCDDVFLTENENLVESDRMVPVFYMRDHRRGKPNHKRWLVNPWNAAGELVDLDDYPELKTYFEEHKEALIKRHVARKNKSNWYRTIDKLTPGLIDRDLLLMPDMATYPDPILSHGRYPHHNCYWISSDVWDLKALGGLLMADTTRRFIDVLGVKMRGGTLRFQAQYLRLVHLPQYEQVSEVNREGLACAFDNRDRVLATRYAESAYEEAMR</sequence>
<evidence type="ECO:0000256" key="5">
    <source>
        <dbReference type="ARBA" id="ARBA00022691"/>
    </source>
</evidence>
<dbReference type="InterPro" id="IPR050953">
    <property type="entry name" value="N4_N6_ade-DNA_methylase"/>
</dbReference>
<dbReference type="GO" id="GO:0009007">
    <property type="term" value="F:site-specific DNA-methyltransferase (adenine-specific) activity"/>
    <property type="evidence" value="ECO:0007669"/>
    <property type="project" value="UniProtKB-EC"/>
</dbReference>
<accession>A0A2N3QNJ8</accession>
<evidence type="ECO:0000313" key="8">
    <source>
        <dbReference type="EMBL" id="PKU93251.1"/>
    </source>
</evidence>
<dbReference type="PANTHER" id="PTHR33841:SF5">
    <property type="entry name" value="DNA METHYLASE (MODIFICATION METHYLASE) (METHYLTRANSFERASE)-RELATED"/>
    <property type="match status" value="1"/>
</dbReference>
<protein>
    <recommendedName>
        <fullName evidence="2">site-specific DNA-methyltransferase (adenine-specific)</fullName>
        <ecNumber evidence="2">2.1.1.72</ecNumber>
    </recommendedName>
</protein>
<evidence type="ECO:0000313" key="9">
    <source>
        <dbReference type="Proteomes" id="UP000233722"/>
    </source>
</evidence>
<evidence type="ECO:0000256" key="2">
    <source>
        <dbReference type="ARBA" id="ARBA00011900"/>
    </source>
</evidence>
<organism evidence="8 9">
    <name type="scientific">Bifidobacterium pseudolongum subsp. globosum</name>
    <dbReference type="NCBI Taxonomy" id="1690"/>
    <lineage>
        <taxon>Bacteria</taxon>
        <taxon>Bacillati</taxon>
        <taxon>Actinomycetota</taxon>
        <taxon>Actinomycetes</taxon>
        <taxon>Bifidobacteriales</taxon>
        <taxon>Bifidobacteriaceae</taxon>
        <taxon>Bifidobacterium</taxon>
    </lineage>
</organism>
<name>A0A2N3QNJ8_9BIFI</name>
<evidence type="ECO:0000256" key="1">
    <source>
        <dbReference type="ARBA" id="ARBA00006594"/>
    </source>
</evidence>
<dbReference type="SUPFAM" id="SSF53335">
    <property type="entry name" value="S-adenosyl-L-methionine-dependent methyltransferases"/>
    <property type="match status" value="1"/>
</dbReference>
<keyword evidence="4" id="KW-0808">Transferase</keyword>
<gene>
    <name evidence="8" type="ORF">CQR45_1781</name>
</gene>
<dbReference type="EMBL" id="PCHA01000037">
    <property type="protein sequence ID" value="PKU93251.1"/>
    <property type="molecule type" value="Genomic_DNA"/>
</dbReference>
<feature type="domain" description="Type II methyltransferase M.TaqI-like" evidence="7">
    <location>
        <begin position="142"/>
        <end position="234"/>
    </location>
</feature>
<dbReference type="GO" id="GO:0032259">
    <property type="term" value="P:methylation"/>
    <property type="evidence" value="ECO:0007669"/>
    <property type="project" value="UniProtKB-KW"/>
</dbReference>
<dbReference type="AlphaFoldDB" id="A0A2N3QNJ8"/>
<dbReference type="EC" id="2.1.1.72" evidence="2"/>
<keyword evidence="3 8" id="KW-0489">Methyltransferase</keyword>
<dbReference type="PANTHER" id="PTHR33841">
    <property type="entry name" value="DNA METHYLTRANSFERASE YEEA-RELATED"/>
    <property type="match status" value="1"/>
</dbReference>
<comment type="catalytic activity">
    <reaction evidence="6">
        <text>a 2'-deoxyadenosine in DNA + S-adenosyl-L-methionine = an N(6)-methyl-2'-deoxyadenosine in DNA + S-adenosyl-L-homocysteine + H(+)</text>
        <dbReference type="Rhea" id="RHEA:15197"/>
        <dbReference type="Rhea" id="RHEA-COMP:12418"/>
        <dbReference type="Rhea" id="RHEA-COMP:12419"/>
        <dbReference type="ChEBI" id="CHEBI:15378"/>
        <dbReference type="ChEBI" id="CHEBI:57856"/>
        <dbReference type="ChEBI" id="CHEBI:59789"/>
        <dbReference type="ChEBI" id="CHEBI:90615"/>
        <dbReference type="ChEBI" id="CHEBI:90616"/>
        <dbReference type="EC" id="2.1.1.72"/>
    </reaction>
</comment>
<comment type="similarity">
    <text evidence="1">Belongs to the N(4)/N(6)-methyltransferase family.</text>
</comment>
<dbReference type="CDD" id="cd02440">
    <property type="entry name" value="AdoMet_MTases"/>
    <property type="match status" value="1"/>
</dbReference>
<comment type="caution">
    <text evidence="8">The sequence shown here is derived from an EMBL/GenBank/DDBJ whole genome shotgun (WGS) entry which is preliminary data.</text>
</comment>
<dbReference type="Proteomes" id="UP000233722">
    <property type="component" value="Unassembled WGS sequence"/>
</dbReference>
<keyword evidence="5" id="KW-0949">S-adenosyl-L-methionine</keyword>
<dbReference type="Pfam" id="PF07669">
    <property type="entry name" value="Eco57I"/>
    <property type="match status" value="1"/>
</dbReference>
<proteinExistence type="inferred from homology"/>
<evidence type="ECO:0000256" key="4">
    <source>
        <dbReference type="ARBA" id="ARBA00022679"/>
    </source>
</evidence>
<dbReference type="InterPro" id="IPR002052">
    <property type="entry name" value="DNA_methylase_N6_adenine_CS"/>
</dbReference>
<dbReference type="Gene3D" id="3.40.50.150">
    <property type="entry name" value="Vaccinia Virus protein VP39"/>
    <property type="match status" value="1"/>
</dbReference>
<evidence type="ECO:0000259" key="7">
    <source>
        <dbReference type="Pfam" id="PF07669"/>
    </source>
</evidence>
<dbReference type="InterPro" id="IPR011639">
    <property type="entry name" value="MethylTrfase_TaqI-like_dom"/>
</dbReference>
<reference evidence="8 9" key="1">
    <citation type="submission" date="2017-10" db="EMBL/GenBank/DDBJ databases">
        <title>Bifidobacterium genomics.</title>
        <authorList>
            <person name="Lugli G.A."/>
            <person name="Milani C."/>
            <person name="Mancabelli L."/>
        </authorList>
    </citation>
    <scope>NUCLEOTIDE SEQUENCE [LARGE SCALE GENOMIC DNA]</scope>
    <source>
        <strain evidence="8 9">1747B</strain>
    </source>
</reference>
<evidence type="ECO:0000256" key="3">
    <source>
        <dbReference type="ARBA" id="ARBA00022603"/>
    </source>
</evidence>
<dbReference type="PROSITE" id="PS00092">
    <property type="entry name" value="N6_MTASE"/>
    <property type="match status" value="1"/>
</dbReference>
<dbReference type="GO" id="GO:0003676">
    <property type="term" value="F:nucleic acid binding"/>
    <property type="evidence" value="ECO:0007669"/>
    <property type="project" value="InterPro"/>
</dbReference>
<dbReference type="InterPro" id="IPR029063">
    <property type="entry name" value="SAM-dependent_MTases_sf"/>
</dbReference>
<dbReference type="PRINTS" id="PR00507">
    <property type="entry name" value="N12N6MTFRASE"/>
</dbReference>
<dbReference type="GO" id="GO:0006304">
    <property type="term" value="P:DNA modification"/>
    <property type="evidence" value="ECO:0007669"/>
    <property type="project" value="InterPro"/>
</dbReference>